<proteinExistence type="predicted"/>
<name>A0AAE1Y0Z5_9LAMI</name>
<comment type="caution">
    <text evidence="1">The sequence shown here is derived from an EMBL/GenBank/DDBJ whole genome shotgun (WGS) entry which is preliminary data.</text>
</comment>
<sequence>MELRNMGWSCGGGGGGRWLWWGVPRRGATMWERLKKLGKRGVVAGISGCGGRFDQDWRSRRVGEVQFGDDNRCRSIARIHGGIETFHCRNEGGDSGLEALKVRFRNFKSLETFKSRHC</sequence>
<reference evidence="1" key="1">
    <citation type="submission" date="2020-06" db="EMBL/GenBank/DDBJ databases">
        <authorList>
            <person name="Li T."/>
            <person name="Hu X."/>
            <person name="Zhang T."/>
            <person name="Song X."/>
            <person name="Zhang H."/>
            <person name="Dai N."/>
            <person name="Sheng W."/>
            <person name="Hou X."/>
            <person name="Wei L."/>
        </authorList>
    </citation>
    <scope>NUCLEOTIDE SEQUENCE</scope>
    <source>
        <strain evidence="1">3651</strain>
        <tissue evidence="1">Leaf</tissue>
    </source>
</reference>
<gene>
    <name evidence="1" type="ORF">Salat_2101300</name>
</gene>
<evidence type="ECO:0000313" key="2">
    <source>
        <dbReference type="Proteomes" id="UP001293254"/>
    </source>
</evidence>
<dbReference type="EMBL" id="JACGWO010000008">
    <property type="protein sequence ID" value="KAK4421507.1"/>
    <property type="molecule type" value="Genomic_DNA"/>
</dbReference>
<accession>A0AAE1Y0Z5</accession>
<protein>
    <submittedName>
        <fullName evidence="1">Uncharacterized protein</fullName>
    </submittedName>
</protein>
<keyword evidence="2" id="KW-1185">Reference proteome</keyword>
<organism evidence="1 2">
    <name type="scientific">Sesamum alatum</name>
    <dbReference type="NCBI Taxonomy" id="300844"/>
    <lineage>
        <taxon>Eukaryota</taxon>
        <taxon>Viridiplantae</taxon>
        <taxon>Streptophyta</taxon>
        <taxon>Embryophyta</taxon>
        <taxon>Tracheophyta</taxon>
        <taxon>Spermatophyta</taxon>
        <taxon>Magnoliopsida</taxon>
        <taxon>eudicotyledons</taxon>
        <taxon>Gunneridae</taxon>
        <taxon>Pentapetalae</taxon>
        <taxon>asterids</taxon>
        <taxon>lamiids</taxon>
        <taxon>Lamiales</taxon>
        <taxon>Pedaliaceae</taxon>
        <taxon>Sesamum</taxon>
    </lineage>
</organism>
<reference evidence="1" key="2">
    <citation type="journal article" date="2024" name="Plant">
        <title>Genomic evolution and insights into agronomic trait innovations of Sesamum species.</title>
        <authorList>
            <person name="Miao H."/>
            <person name="Wang L."/>
            <person name="Qu L."/>
            <person name="Liu H."/>
            <person name="Sun Y."/>
            <person name="Le M."/>
            <person name="Wang Q."/>
            <person name="Wei S."/>
            <person name="Zheng Y."/>
            <person name="Lin W."/>
            <person name="Duan Y."/>
            <person name="Cao H."/>
            <person name="Xiong S."/>
            <person name="Wang X."/>
            <person name="Wei L."/>
            <person name="Li C."/>
            <person name="Ma Q."/>
            <person name="Ju M."/>
            <person name="Zhao R."/>
            <person name="Li G."/>
            <person name="Mu C."/>
            <person name="Tian Q."/>
            <person name="Mei H."/>
            <person name="Zhang T."/>
            <person name="Gao T."/>
            <person name="Zhang H."/>
        </authorList>
    </citation>
    <scope>NUCLEOTIDE SEQUENCE</scope>
    <source>
        <strain evidence="1">3651</strain>
    </source>
</reference>
<dbReference type="AlphaFoldDB" id="A0AAE1Y0Z5"/>
<dbReference type="Proteomes" id="UP001293254">
    <property type="component" value="Unassembled WGS sequence"/>
</dbReference>
<evidence type="ECO:0000313" key="1">
    <source>
        <dbReference type="EMBL" id="KAK4421507.1"/>
    </source>
</evidence>